<dbReference type="PANTHER" id="PTHR10527">
    <property type="entry name" value="IMPORTIN BETA"/>
    <property type="match status" value="1"/>
</dbReference>
<dbReference type="InterPro" id="IPR016024">
    <property type="entry name" value="ARM-type_fold"/>
</dbReference>
<evidence type="ECO:0000256" key="4">
    <source>
        <dbReference type="ARBA" id="ARBA00022737"/>
    </source>
</evidence>
<comment type="subcellular location">
    <subcellularLocation>
        <location evidence="1">Cytoplasm</location>
    </subcellularLocation>
</comment>
<keyword evidence="2" id="KW-0813">Transport</keyword>
<proteinExistence type="predicted"/>
<evidence type="ECO:0000313" key="7">
    <source>
        <dbReference type="Proteomes" id="UP000077755"/>
    </source>
</evidence>
<dbReference type="InterPro" id="IPR040122">
    <property type="entry name" value="Importin_beta"/>
</dbReference>
<dbReference type="EMBL" id="CP093343">
    <property type="protein sequence ID" value="WOG82111.1"/>
    <property type="molecule type" value="Genomic_DNA"/>
</dbReference>
<evidence type="ECO:0000256" key="2">
    <source>
        <dbReference type="ARBA" id="ARBA00022448"/>
    </source>
</evidence>
<evidence type="ECO:0000256" key="3">
    <source>
        <dbReference type="ARBA" id="ARBA00022490"/>
    </source>
</evidence>
<dbReference type="SUPFAM" id="SSF48371">
    <property type="entry name" value="ARM repeat"/>
    <property type="match status" value="1"/>
</dbReference>
<keyword evidence="5" id="KW-0653">Protein transport</keyword>
<organism evidence="6 7">
    <name type="scientific">Daucus carota subsp. sativus</name>
    <name type="common">Carrot</name>
    <dbReference type="NCBI Taxonomy" id="79200"/>
    <lineage>
        <taxon>Eukaryota</taxon>
        <taxon>Viridiplantae</taxon>
        <taxon>Streptophyta</taxon>
        <taxon>Embryophyta</taxon>
        <taxon>Tracheophyta</taxon>
        <taxon>Spermatophyta</taxon>
        <taxon>Magnoliopsida</taxon>
        <taxon>eudicotyledons</taxon>
        <taxon>Gunneridae</taxon>
        <taxon>Pentapetalae</taxon>
        <taxon>asterids</taxon>
        <taxon>campanulids</taxon>
        <taxon>Apiales</taxon>
        <taxon>Apiaceae</taxon>
        <taxon>Apioideae</taxon>
        <taxon>Scandiceae</taxon>
        <taxon>Daucinae</taxon>
        <taxon>Daucus</taxon>
        <taxon>Daucus sect. Daucus</taxon>
    </lineage>
</organism>
<dbReference type="AlphaFoldDB" id="A0AAF1AJ47"/>
<evidence type="ECO:0000313" key="6">
    <source>
        <dbReference type="EMBL" id="WOG82111.1"/>
    </source>
</evidence>
<protein>
    <recommendedName>
        <fullName evidence="8">Importin N-terminal domain-containing protein</fullName>
    </recommendedName>
</protein>
<keyword evidence="7" id="KW-1185">Reference proteome</keyword>
<reference evidence="6" key="2">
    <citation type="submission" date="2022-03" db="EMBL/GenBank/DDBJ databases">
        <title>Draft title - Genomic analysis of global carrot germplasm unveils the trajectory of domestication and the origin of high carotenoid orange carrot.</title>
        <authorList>
            <person name="Iorizzo M."/>
            <person name="Ellison S."/>
            <person name="Senalik D."/>
            <person name="Macko-Podgorni A."/>
            <person name="Grzebelus D."/>
            <person name="Bostan H."/>
            <person name="Rolling W."/>
            <person name="Curaba J."/>
            <person name="Simon P."/>
        </authorList>
    </citation>
    <scope>NUCLEOTIDE SEQUENCE</scope>
    <source>
        <tissue evidence="6">Leaf</tissue>
    </source>
</reference>
<dbReference type="GO" id="GO:0006606">
    <property type="term" value="P:protein import into nucleus"/>
    <property type="evidence" value="ECO:0007669"/>
    <property type="project" value="InterPro"/>
</dbReference>
<dbReference type="GO" id="GO:0005737">
    <property type="term" value="C:cytoplasm"/>
    <property type="evidence" value="ECO:0007669"/>
    <property type="project" value="UniProtKB-SubCell"/>
</dbReference>
<keyword evidence="3" id="KW-0963">Cytoplasm</keyword>
<dbReference type="Gene3D" id="1.25.10.10">
    <property type="entry name" value="Leucine-rich Repeat Variant"/>
    <property type="match status" value="1"/>
</dbReference>
<name>A0AAF1AJ47_DAUCS</name>
<sequence length="117" mass="12722">MPLENQEFIKSELLPCLGARDRQIRSTTGTIISVLIQLGGAASWPELLNTLVNCLDSNDLNLMEGAMDDLSKISGAGSSLFSLFNSGRGSCGRAATTIRYNIATPYVRIWEISEEEP</sequence>
<evidence type="ECO:0008006" key="8">
    <source>
        <dbReference type="Google" id="ProtNLM"/>
    </source>
</evidence>
<keyword evidence="4" id="KW-0677">Repeat</keyword>
<gene>
    <name evidence="6" type="ORF">DCAR_0101273</name>
</gene>
<dbReference type="Proteomes" id="UP000077755">
    <property type="component" value="Chromosome 1"/>
</dbReference>
<dbReference type="InterPro" id="IPR011989">
    <property type="entry name" value="ARM-like"/>
</dbReference>
<accession>A0AAF1AJ47</accession>
<evidence type="ECO:0000256" key="5">
    <source>
        <dbReference type="ARBA" id="ARBA00022927"/>
    </source>
</evidence>
<reference evidence="6" key="1">
    <citation type="journal article" date="2016" name="Nat. Genet.">
        <title>A high-quality carrot genome assembly provides new insights into carotenoid accumulation and asterid genome evolution.</title>
        <authorList>
            <person name="Iorizzo M."/>
            <person name="Ellison S."/>
            <person name="Senalik D."/>
            <person name="Zeng P."/>
            <person name="Satapoomin P."/>
            <person name="Huang J."/>
            <person name="Bowman M."/>
            <person name="Iovene M."/>
            <person name="Sanseverino W."/>
            <person name="Cavagnaro P."/>
            <person name="Yildiz M."/>
            <person name="Macko-Podgorni A."/>
            <person name="Moranska E."/>
            <person name="Grzebelus E."/>
            <person name="Grzebelus D."/>
            <person name="Ashrafi H."/>
            <person name="Zheng Z."/>
            <person name="Cheng S."/>
            <person name="Spooner D."/>
            <person name="Van Deynze A."/>
            <person name="Simon P."/>
        </authorList>
    </citation>
    <scope>NUCLEOTIDE SEQUENCE</scope>
    <source>
        <tissue evidence="6">Leaf</tissue>
    </source>
</reference>
<evidence type="ECO:0000256" key="1">
    <source>
        <dbReference type="ARBA" id="ARBA00004496"/>
    </source>
</evidence>